<protein>
    <submittedName>
        <fullName evidence="1">Uncharacterized protein</fullName>
    </submittedName>
</protein>
<dbReference type="AlphaFoldDB" id="A0A9R1VZN4"/>
<accession>A0A9R1VZN4</accession>
<organism evidence="1 2">
    <name type="scientific">Lactuca sativa</name>
    <name type="common">Garden lettuce</name>
    <dbReference type="NCBI Taxonomy" id="4236"/>
    <lineage>
        <taxon>Eukaryota</taxon>
        <taxon>Viridiplantae</taxon>
        <taxon>Streptophyta</taxon>
        <taxon>Embryophyta</taxon>
        <taxon>Tracheophyta</taxon>
        <taxon>Spermatophyta</taxon>
        <taxon>Magnoliopsida</taxon>
        <taxon>eudicotyledons</taxon>
        <taxon>Gunneridae</taxon>
        <taxon>Pentapetalae</taxon>
        <taxon>asterids</taxon>
        <taxon>campanulids</taxon>
        <taxon>Asterales</taxon>
        <taxon>Asteraceae</taxon>
        <taxon>Cichorioideae</taxon>
        <taxon>Cichorieae</taxon>
        <taxon>Lactucinae</taxon>
        <taxon>Lactuca</taxon>
    </lineage>
</organism>
<dbReference type="EMBL" id="NBSK02000003">
    <property type="protein sequence ID" value="KAJ0215585.1"/>
    <property type="molecule type" value="Genomic_DNA"/>
</dbReference>
<dbReference type="Proteomes" id="UP000235145">
    <property type="component" value="Unassembled WGS sequence"/>
</dbReference>
<proteinExistence type="predicted"/>
<evidence type="ECO:0000313" key="1">
    <source>
        <dbReference type="EMBL" id="KAJ0215585.1"/>
    </source>
</evidence>
<keyword evidence="2" id="KW-1185">Reference proteome</keyword>
<comment type="caution">
    <text evidence="1">The sequence shown here is derived from an EMBL/GenBank/DDBJ whole genome shotgun (WGS) entry which is preliminary data.</text>
</comment>
<sequence length="89" mass="10483">MTISDTVIGVRDNLRAPKWVDDGDEEGDISMARKVSLEKAFPSREDSNIMKRDAHRMHHLVENRLENKEEIRADHRRIEIISTEEEEQR</sequence>
<evidence type="ECO:0000313" key="2">
    <source>
        <dbReference type="Proteomes" id="UP000235145"/>
    </source>
</evidence>
<gene>
    <name evidence="1" type="ORF">LSAT_V11C300144030</name>
</gene>
<reference evidence="1 2" key="1">
    <citation type="journal article" date="2017" name="Nat. Commun.">
        <title>Genome assembly with in vitro proximity ligation data and whole-genome triplication in lettuce.</title>
        <authorList>
            <person name="Reyes-Chin-Wo S."/>
            <person name="Wang Z."/>
            <person name="Yang X."/>
            <person name="Kozik A."/>
            <person name="Arikit S."/>
            <person name="Song C."/>
            <person name="Xia L."/>
            <person name="Froenicke L."/>
            <person name="Lavelle D.O."/>
            <person name="Truco M.J."/>
            <person name="Xia R."/>
            <person name="Zhu S."/>
            <person name="Xu C."/>
            <person name="Xu H."/>
            <person name="Xu X."/>
            <person name="Cox K."/>
            <person name="Korf I."/>
            <person name="Meyers B.C."/>
            <person name="Michelmore R.W."/>
        </authorList>
    </citation>
    <scope>NUCLEOTIDE SEQUENCE [LARGE SCALE GENOMIC DNA]</scope>
    <source>
        <strain evidence="2">cv. Salinas</strain>
        <tissue evidence="1">Seedlings</tissue>
    </source>
</reference>
<name>A0A9R1VZN4_LACSA</name>